<feature type="domain" description="PriA DNA helicase Cys-rich region (CRR)" evidence="2">
    <location>
        <begin position="24"/>
        <end position="49"/>
    </location>
</feature>
<evidence type="ECO:0000313" key="3">
    <source>
        <dbReference type="EMBL" id="SFH56809.1"/>
    </source>
</evidence>
<dbReference type="OrthoDB" id="3182597at2"/>
<organism evidence="3 4">
    <name type="scientific">Planctomicrobium piriforme</name>
    <dbReference type="NCBI Taxonomy" id="1576369"/>
    <lineage>
        <taxon>Bacteria</taxon>
        <taxon>Pseudomonadati</taxon>
        <taxon>Planctomycetota</taxon>
        <taxon>Planctomycetia</taxon>
        <taxon>Planctomycetales</taxon>
        <taxon>Planctomycetaceae</taxon>
        <taxon>Planctomicrobium</taxon>
    </lineage>
</organism>
<dbReference type="PANTHER" id="PTHR37826">
    <property type="entry name" value="FLOTILLIN BAND_7_5 DOMAIN PROTEIN"/>
    <property type="match status" value="1"/>
</dbReference>
<keyword evidence="1" id="KW-0472">Membrane</keyword>
<keyword evidence="4" id="KW-1185">Reference proteome</keyword>
<dbReference type="InterPro" id="IPR040498">
    <property type="entry name" value="PriA_CRR"/>
</dbReference>
<reference evidence="4" key="1">
    <citation type="submission" date="2016-10" db="EMBL/GenBank/DDBJ databases">
        <authorList>
            <person name="Varghese N."/>
            <person name="Submissions S."/>
        </authorList>
    </citation>
    <scope>NUCLEOTIDE SEQUENCE [LARGE SCALE GENOMIC DNA]</scope>
    <source>
        <strain evidence="4">DSM 26348</strain>
    </source>
</reference>
<dbReference type="AlphaFoldDB" id="A0A1I3B4C6"/>
<evidence type="ECO:0000313" key="4">
    <source>
        <dbReference type="Proteomes" id="UP000199518"/>
    </source>
</evidence>
<feature type="transmembrane region" description="Helical" evidence="1">
    <location>
        <begin position="376"/>
        <end position="397"/>
    </location>
</feature>
<dbReference type="EMBL" id="FOQD01000001">
    <property type="protein sequence ID" value="SFH56809.1"/>
    <property type="molecule type" value="Genomic_DNA"/>
</dbReference>
<protein>
    <recommendedName>
        <fullName evidence="2">PriA DNA helicase Cys-rich region (CRR) domain-containing protein</fullName>
    </recommendedName>
</protein>
<proteinExistence type="predicted"/>
<dbReference type="Pfam" id="PF18319">
    <property type="entry name" value="Zn_ribbon_PriA"/>
    <property type="match status" value="1"/>
</dbReference>
<dbReference type="Proteomes" id="UP000199518">
    <property type="component" value="Unassembled WGS sequence"/>
</dbReference>
<evidence type="ECO:0000259" key="2">
    <source>
        <dbReference type="Pfam" id="PF18319"/>
    </source>
</evidence>
<name>A0A1I3B4C6_9PLAN</name>
<sequence length="399" mass="45278">MSTTDSPSDSGEVIDGNRGRIFPCPECGADLVFHVGKQQLKCTHCGAEKVIALDATAAVQEQDFQQMLEQLEKRKKVKLPPHPQPLSPPNSFHGRGEGSLKIASEEASEHSEVRCESCGANVIFAGTLTSTSCPYCGSPIQREKVHRGGFRVPVDAVLPFQVEQRRAEQLLTTWIQSRWFAPNDYKRAAEHDHFHGVYLPFWTFDSLTFTKYSGERGDHYHVTVGSGKDERREQRTRWQAAAGQFQRFFDDVLIHAAKELPVDRIDALAPWPLQKCQPFTPEYLAGFFARTYDIDLGEGFKIARQRMNDELRSDCLQRIGGDEQRLHEMKARFDAVTFKHLLLPVWILAYRYRGESYRVFINAVTGEAQGDRPYSWIKITLTVLAVLAVAATIFIVFQR</sequence>
<keyword evidence="1" id="KW-1133">Transmembrane helix</keyword>
<keyword evidence="1" id="KW-0812">Transmembrane</keyword>
<evidence type="ECO:0000256" key="1">
    <source>
        <dbReference type="SAM" id="Phobius"/>
    </source>
</evidence>
<dbReference type="STRING" id="1576369.SAMN05421753_101209"/>
<accession>A0A1I3B4C6</accession>
<gene>
    <name evidence="3" type="ORF">SAMN05421753_101209</name>
</gene>
<dbReference type="RefSeq" id="WP_092047112.1">
    <property type="nucleotide sequence ID" value="NZ_FOQD01000001.1"/>
</dbReference>
<dbReference type="Gene3D" id="2.20.28.30">
    <property type="entry name" value="RNA polymerase ii, chain L"/>
    <property type="match status" value="1"/>
</dbReference>
<dbReference type="PANTHER" id="PTHR37826:SF3">
    <property type="entry name" value="J DOMAIN-CONTAINING PROTEIN"/>
    <property type="match status" value="1"/>
</dbReference>